<dbReference type="GO" id="GO:0009236">
    <property type="term" value="P:cobalamin biosynthetic process"/>
    <property type="evidence" value="ECO:0007669"/>
    <property type="project" value="UniProtKB-UniPathway"/>
</dbReference>
<dbReference type="CDD" id="cd02440">
    <property type="entry name" value="AdoMet_MTases"/>
    <property type="match status" value="1"/>
</dbReference>
<keyword evidence="4 7" id="KW-0808">Transferase</keyword>
<dbReference type="InterPro" id="IPR000878">
    <property type="entry name" value="4pyrrol_Mease"/>
</dbReference>
<name>A0A0D8J253_9FIRM</name>
<dbReference type="GO" id="GO:0008276">
    <property type="term" value="F:protein methyltransferase activity"/>
    <property type="evidence" value="ECO:0007669"/>
    <property type="project" value="InterPro"/>
</dbReference>
<evidence type="ECO:0000313" key="8">
    <source>
        <dbReference type="Proteomes" id="UP000032483"/>
    </source>
</evidence>
<evidence type="ECO:0000259" key="6">
    <source>
        <dbReference type="Pfam" id="PF00590"/>
    </source>
</evidence>
<dbReference type="Gene3D" id="3.40.1010.10">
    <property type="entry name" value="Cobalt-precorrin-4 Transmethylase, Domain 1"/>
    <property type="match status" value="1"/>
</dbReference>
<gene>
    <name evidence="7" type="ORF">TQ39_09790</name>
</gene>
<dbReference type="EMBL" id="JXXK01000012">
    <property type="protein sequence ID" value="KJF39853.1"/>
    <property type="molecule type" value="Genomic_DNA"/>
</dbReference>
<dbReference type="CDD" id="cd11644">
    <property type="entry name" value="Precorrin-6Y-MT"/>
    <property type="match status" value="1"/>
</dbReference>
<dbReference type="InterPro" id="IPR014777">
    <property type="entry name" value="4pyrrole_Mease_sub1"/>
</dbReference>
<dbReference type="Gene3D" id="3.30.950.10">
    <property type="entry name" value="Methyltransferase, Cobalt-precorrin-4 Transmethylase, Domain 2"/>
    <property type="match status" value="1"/>
</dbReference>
<dbReference type="SUPFAM" id="SSF53335">
    <property type="entry name" value="S-adenosyl-L-methionine-dependent methyltransferases"/>
    <property type="match status" value="1"/>
</dbReference>
<dbReference type="PATRIC" id="fig|1550024.3.peg.2234"/>
<dbReference type="PANTHER" id="PTHR43182:SF1">
    <property type="entry name" value="COBALT-PRECORRIN-7 C(5)-METHYLTRANSFERASE"/>
    <property type="match status" value="1"/>
</dbReference>
<dbReference type="GO" id="GO:0032259">
    <property type="term" value="P:methylation"/>
    <property type="evidence" value="ECO:0007669"/>
    <property type="project" value="UniProtKB-KW"/>
</dbReference>
<dbReference type="InterPro" id="IPR050714">
    <property type="entry name" value="Cobalamin_biosynth_MTase"/>
</dbReference>
<keyword evidence="2" id="KW-0169">Cobalamin biosynthesis</keyword>
<organism evidence="7 8">
    <name type="scientific">Ruthenibacterium lactatiformans</name>
    <dbReference type="NCBI Taxonomy" id="1550024"/>
    <lineage>
        <taxon>Bacteria</taxon>
        <taxon>Bacillati</taxon>
        <taxon>Bacillota</taxon>
        <taxon>Clostridia</taxon>
        <taxon>Eubacteriales</taxon>
        <taxon>Oscillospiraceae</taxon>
        <taxon>Ruthenibacterium</taxon>
    </lineage>
</organism>
<reference evidence="7" key="1">
    <citation type="submission" date="2015-02" db="EMBL/GenBank/DDBJ databases">
        <title>A novel member of the family Ruminococcaceae isolated from human feces.</title>
        <authorList>
            <person name="Shkoporov A.N."/>
            <person name="Chaplin A.V."/>
            <person name="Motuzova O.V."/>
            <person name="Kafarskaia L.I."/>
            <person name="Khokhlova E.V."/>
            <person name="Efimov B.A."/>
        </authorList>
    </citation>
    <scope>NUCLEOTIDE SEQUENCE [LARGE SCALE GENOMIC DNA]</scope>
    <source>
        <strain evidence="7">585-1</strain>
    </source>
</reference>
<comment type="caution">
    <text evidence="7">The sequence shown here is derived from an EMBL/GenBank/DDBJ whole genome shotgun (WGS) entry which is preliminary data.</text>
</comment>
<keyword evidence="5" id="KW-0949">S-adenosyl-L-methionine</keyword>
<dbReference type="UniPathway" id="UPA00148"/>
<evidence type="ECO:0000256" key="3">
    <source>
        <dbReference type="ARBA" id="ARBA00022603"/>
    </source>
</evidence>
<protein>
    <submittedName>
        <fullName evidence="7">Precorrin-6Y C5,15-methyltransferase</fullName>
    </submittedName>
</protein>
<dbReference type="Proteomes" id="UP000032483">
    <property type="component" value="Unassembled WGS sequence"/>
</dbReference>
<dbReference type="InterPro" id="IPR006365">
    <property type="entry name" value="Cbl_synth_CobL"/>
</dbReference>
<dbReference type="NCBIfam" id="TIGR02467">
    <property type="entry name" value="CbiE"/>
    <property type="match status" value="1"/>
</dbReference>
<dbReference type="NCBIfam" id="TIGR02469">
    <property type="entry name" value="CbiT"/>
    <property type="match status" value="1"/>
</dbReference>
<dbReference type="InterPro" id="IPR035996">
    <property type="entry name" value="4pyrrol_Methylase_sf"/>
</dbReference>
<dbReference type="PANTHER" id="PTHR43182">
    <property type="entry name" value="COBALT-PRECORRIN-6B C(15)-METHYLTRANSFERASE (DECARBOXYLATING)"/>
    <property type="match status" value="1"/>
</dbReference>
<dbReference type="InterPro" id="IPR012818">
    <property type="entry name" value="CbiE"/>
</dbReference>
<evidence type="ECO:0000256" key="2">
    <source>
        <dbReference type="ARBA" id="ARBA00022573"/>
    </source>
</evidence>
<dbReference type="SUPFAM" id="SSF53790">
    <property type="entry name" value="Tetrapyrrole methylase"/>
    <property type="match status" value="1"/>
</dbReference>
<dbReference type="Gene3D" id="3.40.50.150">
    <property type="entry name" value="Vaccinia Virus protein VP39"/>
    <property type="match status" value="1"/>
</dbReference>
<dbReference type="RefSeq" id="WP_050005399.1">
    <property type="nucleotide sequence ID" value="NZ_CAUBPW010000005.1"/>
</dbReference>
<evidence type="ECO:0000256" key="5">
    <source>
        <dbReference type="ARBA" id="ARBA00022691"/>
    </source>
</evidence>
<dbReference type="InterPro" id="IPR029063">
    <property type="entry name" value="SAM-dependent_MTases_sf"/>
</dbReference>
<dbReference type="InterPro" id="IPR014776">
    <property type="entry name" value="4pyrrole_Mease_sub2"/>
</dbReference>
<dbReference type="InterPro" id="IPR014008">
    <property type="entry name" value="Cbl_synth_MTase_CbiT"/>
</dbReference>
<dbReference type="GeneID" id="42856876"/>
<evidence type="ECO:0000256" key="4">
    <source>
        <dbReference type="ARBA" id="ARBA00022679"/>
    </source>
</evidence>
<evidence type="ECO:0000256" key="1">
    <source>
        <dbReference type="ARBA" id="ARBA00004953"/>
    </source>
</evidence>
<feature type="domain" description="Tetrapyrrole methylase" evidence="6">
    <location>
        <begin position="3"/>
        <end position="191"/>
    </location>
</feature>
<accession>A0A0D8J253</accession>
<evidence type="ECO:0000313" key="7">
    <source>
        <dbReference type="EMBL" id="KJF39853.1"/>
    </source>
</evidence>
<keyword evidence="3 7" id="KW-0489">Methyltransferase</keyword>
<proteinExistence type="predicted"/>
<keyword evidence="8" id="KW-1185">Reference proteome</keyword>
<sequence length="401" mass="40299">MQVILAAMGGGAPGTMTAECAGALAAAECVVGARRLLAALPAGCTARRVEAARPQEVLQAVLEARGYASLCVVAYSGDTGFYSGACGLLPLLAENGVAARVLPGISSVQLLAARLSRPWQDWTLVSAHGAACDAAAAVCGGRPVFFLTGGTLGPAALCAQLCEAGLGGLAVTVGENLSYPDERVTQATAAQCAQGAFAPLSVLLAEAAPRAPQRAPGIADSAFARGEVPMTKQEVRAAALGKLAVRPGDVCWDVGAGTGSVSVELALAAHRGRVYAVECEADAYALIRRNRERFGAWNMTPVQGRAPEALAGLPAPDVVFIGGTGGGMAGVVDAALARSPSARICISAIALETLSAAAAALTAHGLAAQVTQIAVSRTRPAGGLHLLMANNPVFLVTGNCE</sequence>
<dbReference type="Pfam" id="PF00590">
    <property type="entry name" value="TP_methylase"/>
    <property type="match status" value="1"/>
</dbReference>
<comment type="pathway">
    <text evidence="1">Cofactor biosynthesis; adenosylcobalamin biosynthesis.</text>
</comment>
<dbReference type="PIRSF" id="PIRSF036428">
    <property type="entry name" value="CobL"/>
    <property type="match status" value="1"/>
</dbReference>
<dbReference type="AlphaFoldDB" id="A0A0D8J253"/>